<evidence type="ECO:0000313" key="2">
    <source>
        <dbReference type="EMBL" id="CCL97615.1"/>
    </source>
</evidence>
<dbReference type="KEGG" id="vg:3416295"/>
<evidence type="ECO:0000313" key="4">
    <source>
        <dbReference type="Proteomes" id="UP000211060"/>
    </source>
</evidence>
<dbReference type="RefSeq" id="YP_239128.1">
    <property type="nucleotide sequence ID" value="NC_007023.1"/>
</dbReference>
<dbReference type="Proteomes" id="UP000211060">
    <property type="component" value="Segment"/>
</dbReference>
<evidence type="ECO:0000313" key="1">
    <source>
        <dbReference type="EMBL" id="CCK73998.1"/>
    </source>
</evidence>
<sequence length="133" mass="15186">MSTSHRVIVGRVGIVKLNTLHVIQSVLTELKSNPKVRIIDITVDKDSMSAFNIHFQYGDEKRTLFVCEGCDMYYDTNDHPIDCELYFNLNVWGSNVEIMNIVKSGIRKATRIGGVYESVNDALEHRFEYVLGE</sequence>
<accession>K0NXV0</accession>
<dbReference type="EMBL" id="HE981739">
    <property type="protein sequence ID" value="CCL97615.1"/>
    <property type="molecule type" value="Genomic_DNA"/>
</dbReference>
<organism evidence="2 3">
    <name type="scientific">Pseudotevenvirus RB43</name>
    <dbReference type="NCBI Taxonomy" id="115991"/>
    <lineage>
        <taxon>Viruses</taxon>
        <taxon>Duplodnaviria</taxon>
        <taxon>Heunggongvirae</taxon>
        <taxon>Uroviricota</taxon>
        <taxon>Caudoviricetes</taxon>
        <taxon>Pantevenvirales</taxon>
        <taxon>Straboviridae</taxon>
        <taxon>Pseudotevenvirus</taxon>
    </lineage>
</organism>
<evidence type="ECO:0000313" key="3">
    <source>
        <dbReference type="Proteomes" id="UP000001467"/>
    </source>
</evidence>
<dbReference type="GeneID" id="3416295"/>
<dbReference type="Proteomes" id="UP000001467">
    <property type="component" value="Segment"/>
</dbReference>
<dbReference type="EMBL" id="HE858210">
    <property type="protein sequence ID" value="CCK73998.1"/>
    <property type="molecule type" value="Genomic_DNA"/>
</dbReference>
<reference evidence="3 4" key="2">
    <citation type="journal article" date="2012" name="PLoS Genet.">
        <title>A Bacteriophage-Encoded J-Domain Protein Interacts with the DnaK/Hsp70 Chaperone and Stabilizes the Heat-Shock Factor ?(32) of Escherichia coli.</title>
        <authorList>
            <person name="Perrody E."/>
            <person name="Cirinesi A.M."/>
            <person name="Desplats C."/>
            <person name="Keppel F."/>
            <person name="Schwager F."/>
            <person name="Tranier S."/>
            <person name="Georgopoulos C."/>
            <person name="Genevaux P."/>
        </authorList>
    </citation>
    <scope>NUCLEOTIDE SEQUENCE [LARGE SCALE GENOMIC DNA]</scope>
    <source>
        <strain evidence="2">RB43-GVA</strain>
    </source>
</reference>
<name>K0NXV0_9CAUD</name>
<protein>
    <submittedName>
        <fullName evidence="2">Uncharacterized protein</fullName>
    </submittedName>
</protein>
<dbReference type="OrthoDB" id="22487at10239"/>
<proteinExistence type="predicted"/>
<reference evidence="1" key="1">
    <citation type="thesis" date="2012" institute="CNRS">
        <title>Hsp70 in life cycle of bacteriophages.</title>
        <authorList>
            <person name="Perrody E.P."/>
        </authorList>
    </citation>
    <scope>NUCLEOTIDE SEQUENCE</scope>
    <source>
        <strain evidence="1">RB43-GVA</strain>
    </source>
</reference>